<dbReference type="EMBL" id="CM029054">
    <property type="protein sequence ID" value="KAG2540847.1"/>
    <property type="molecule type" value="Genomic_DNA"/>
</dbReference>
<dbReference type="InterPro" id="IPR012871">
    <property type="entry name" value="DUF1668_ORYSA"/>
</dbReference>
<gene>
    <name evidence="1" type="ORF">PVAP13_9NG585200</name>
</gene>
<name>A0A8T0MUZ1_PANVG</name>
<dbReference type="AlphaFoldDB" id="A0A8T0MUZ1"/>
<sequence>MPKRRCDERYGSCTEEPRQQQHLYLVLDDWRYGYTIRKVELPLHSGEDAEQSLPRPFFRFVAKHELPHFFTSAFGTRIIAMHTMDSTGAVPVIDISTRSVIFGPQYNYPVKPIYFPIGNKLFALDSGTFEFCRCPRGDGLPLGQPHAESGGMFFDGDDEWSWVQIRMPFHRRHVTSYAVHSDGQTILISTKSDAAAATFTFDTVKREWKCLGDWAPPFTGRGHYDGKLEALVGLSEDPKTLGCLYSCKLPGANSGSRQCPAPAWKLSKERVFSTNPAERHVGATLVYMGRRARFCLVECVCLEVKAEDNSGEASSDQVLLKGDNSGEGNSDQVLLKKSGGGPERSRYMYRLMTFVLKYDKMEDLRVKCCRVRYYNVPKKASPEFGENPAAFWL</sequence>
<proteinExistence type="predicted"/>
<dbReference type="PANTHER" id="PTHR33085:SF42">
    <property type="entry name" value="DUF1618 DOMAIN-CONTAINING PROTEIN"/>
    <property type="match status" value="1"/>
</dbReference>
<dbReference type="PANTHER" id="PTHR33085">
    <property type="entry name" value="OS12G0113100 PROTEIN-RELATED"/>
    <property type="match status" value="1"/>
</dbReference>
<comment type="caution">
    <text evidence="1">The sequence shown here is derived from an EMBL/GenBank/DDBJ whole genome shotgun (WGS) entry which is preliminary data.</text>
</comment>
<organism evidence="1 2">
    <name type="scientific">Panicum virgatum</name>
    <name type="common">Blackwell switchgrass</name>
    <dbReference type="NCBI Taxonomy" id="38727"/>
    <lineage>
        <taxon>Eukaryota</taxon>
        <taxon>Viridiplantae</taxon>
        <taxon>Streptophyta</taxon>
        <taxon>Embryophyta</taxon>
        <taxon>Tracheophyta</taxon>
        <taxon>Spermatophyta</taxon>
        <taxon>Magnoliopsida</taxon>
        <taxon>Liliopsida</taxon>
        <taxon>Poales</taxon>
        <taxon>Poaceae</taxon>
        <taxon>PACMAD clade</taxon>
        <taxon>Panicoideae</taxon>
        <taxon>Panicodae</taxon>
        <taxon>Paniceae</taxon>
        <taxon>Panicinae</taxon>
        <taxon>Panicum</taxon>
        <taxon>Panicum sect. Hiantes</taxon>
    </lineage>
</organism>
<evidence type="ECO:0000313" key="2">
    <source>
        <dbReference type="Proteomes" id="UP000823388"/>
    </source>
</evidence>
<dbReference type="OrthoDB" id="651695at2759"/>
<accession>A0A8T0MUZ1</accession>
<evidence type="ECO:0000313" key="1">
    <source>
        <dbReference type="EMBL" id="KAG2540847.1"/>
    </source>
</evidence>
<keyword evidence="2" id="KW-1185">Reference proteome</keyword>
<dbReference type="Pfam" id="PF07893">
    <property type="entry name" value="DUF1668"/>
    <property type="match status" value="1"/>
</dbReference>
<dbReference type="Proteomes" id="UP000823388">
    <property type="component" value="Chromosome 9N"/>
</dbReference>
<reference evidence="1" key="1">
    <citation type="submission" date="2020-05" db="EMBL/GenBank/DDBJ databases">
        <title>WGS assembly of Panicum virgatum.</title>
        <authorList>
            <person name="Lovell J.T."/>
            <person name="Jenkins J."/>
            <person name="Shu S."/>
            <person name="Juenger T.E."/>
            <person name="Schmutz J."/>
        </authorList>
    </citation>
    <scope>NUCLEOTIDE SEQUENCE</scope>
    <source>
        <strain evidence="1">AP13</strain>
    </source>
</reference>
<protein>
    <submittedName>
        <fullName evidence="1">Uncharacterized protein</fullName>
    </submittedName>
</protein>